<dbReference type="InterPro" id="IPR023271">
    <property type="entry name" value="Aquaporin-like"/>
</dbReference>
<proteinExistence type="inferred from homology"/>
<dbReference type="InterPro" id="IPR000425">
    <property type="entry name" value="MIP"/>
</dbReference>
<reference evidence="10 11" key="1">
    <citation type="submission" date="2014-04" db="EMBL/GenBank/DDBJ databases">
        <authorList>
            <consortium name="DOE Joint Genome Institute"/>
            <person name="Kuo A."/>
            <person name="Kohler A."/>
            <person name="Jargeat P."/>
            <person name="Nagy L.G."/>
            <person name="Floudas D."/>
            <person name="Copeland A."/>
            <person name="Barry K.W."/>
            <person name="Cichocki N."/>
            <person name="Veneault-Fourrey C."/>
            <person name="LaButti K."/>
            <person name="Lindquist E.A."/>
            <person name="Lipzen A."/>
            <person name="Lundell T."/>
            <person name="Morin E."/>
            <person name="Murat C."/>
            <person name="Sun H."/>
            <person name="Tunlid A."/>
            <person name="Henrissat B."/>
            <person name="Grigoriev I.V."/>
            <person name="Hibbett D.S."/>
            <person name="Martin F."/>
            <person name="Nordberg H.P."/>
            <person name="Cantor M.N."/>
            <person name="Hua S.X."/>
        </authorList>
    </citation>
    <scope>NUCLEOTIDE SEQUENCE [LARGE SCALE GENOMIC DNA]</scope>
    <source>
        <strain evidence="10 11">Ve08.2h10</strain>
    </source>
</reference>
<name>A0A0D0DSJ8_9AGAM</name>
<sequence>MTYPTVYLRDVAPPPQFMTYWERFKHKEVHWLVEMVAEMLGVFLFVYAGLGAAAAFVVGSITAQQIGSLYTVGFAYAIGIVLAITLCASTSGGHFHPGVTITFVLLRGFPLRKAARYIFAQIFGGYLTCLIVYVQWKDLIVLAEGVLKEKGVYGTLMFSPSGPAGIFALYVLPGTNLHRVLMNEFVTDFVVGLVICGCLDPTNHLIPPAAAPWLVGFTYSVAIWGYSPTAVAANSARDLGGRFMALTIWGSQAAGGPYAAISALTNVPATILAFTVYDLFLGSSTRTLTPYHVNFLGAHKKYHEDNNLVPEGYLSALGPNDDAIGSRSFDTKPIGDSVIEVAAKIV</sequence>
<dbReference type="GO" id="GO:0005886">
    <property type="term" value="C:plasma membrane"/>
    <property type="evidence" value="ECO:0007669"/>
    <property type="project" value="TreeGrafter"/>
</dbReference>
<feature type="transmembrane region" description="Helical" evidence="9">
    <location>
        <begin position="40"/>
        <end position="61"/>
    </location>
</feature>
<evidence type="ECO:0000256" key="6">
    <source>
        <dbReference type="ARBA" id="ARBA00022989"/>
    </source>
</evidence>
<dbReference type="STRING" id="930991.A0A0D0DSJ8"/>
<comment type="similarity">
    <text evidence="2 8">Belongs to the MIP/aquaporin (TC 1.A.8) family.</text>
</comment>
<dbReference type="PANTHER" id="PTHR43829">
    <property type="entry name" value="AQUAPORIN OR AQUAGLYCEROPORIN RELATED"/>
    <property type="match status" value="1"/>
</dbReference>
<dbReference type="HOGENOM" id="CLU_020019_6_1_1"/>
<keyword evidence="5" id="KW-0677">Repeat</keyword>
<evidence type="ECO:0000256" key="8">
    <source>
        <dbReference type="RuleBase" id="RU000477"/>
    </source>
</evidence>
<dbReference type="PRINTS" id="PR00783">
    <property type="entry name" value="MINTRINSICP"/>
</dbReference>
<evidence type="ECO:0000313" key="11">
    <source>
        <dbReference type="Proteomes" id="UP000054538"/>
    </source>
</evidence>
<evidence type="ECO:0000256" key="1">
    <source>
        <dbReference type="ARBA" id="ARBA00004141"/>
    </source>
</evidence>
<evidence type="ECO:0008006" key="12">
    <source>
        <dbReference type="Google" id="ProtNLM"/>
    </source>
</evidence>
<dbReference type="Gene3D" id="1.20.1080.10">
    <property type="entry name" value="Glycerol uptake facilitator protein"/>
    <property type="match status" value="1"/>
</dbReference>
<dbReference type="InParanoid" id="A0A0D0DSJ8"/>
<accession>A0A0D0DSJ8</accession>
<keyword evidence="11" id="KW-1185">Reference proteome</keyword>
<evidence type="ECO:0000313" key="10">
    <source>
        <dbReference type="EMBL" id="KIK83040.1"/>
    </source>
</evidence>
<comment type="subcellular location">
    <subcellularLocation>
        <location evidence="1">Membrane</location>
        <topology evidence="1">Multi-pass membrane protein</topology>
    </subcellularLocation>
</comment>
<feature type="transmembrane region" description="Helical" evidence="9">
    <location>
        <begin position="73"/>
        <end position="106"/>
    </location>
</feature>
<dbReference type="OrthoDB" id="3222at2759"/>
<evidence type="ECO:0000256" key="3">
    <source>
        <dbReference type="ARBA" id="ARBA00022448"/>
    </source>
</evidence>
<dbReference type="EMBL" id="KN825601">
    <property type="protein sequence ID" value="KIK83040.1"/>
    <property type="molecule type" value="Genomic_DNA"/>
</dbReference>
<evidence type="ECO:0000256" key="5">
    <source>
        <dbReference type="ARBA" id="ARBA00022737"/>
    </source>
</evidence>
<evidence type="ECO:0000256" key="7">
    <source>
        <dbReference type="ARBA" id="ARBA00023136"/>
    </source>
</evidence>
<keyword evidence="4 8" id="KW-0812">Transmembrane</keyword>
<keyword evidence="7 9" id="KW-0472">Membrane</keyword>
<dbReference type="Proteomes" id="UP000054538">
    <property type="component" value="Unassembled WGS sequence"/>
</dbReference>
<feature type="transmembrane region" description="Helical" evidence="9">
    <location>
        <begin position="151"/>
        <end position="172"/>
    </location>
</feature>
<keyword evidence="3 8" id="KW-0813">Transport</keyword>
<organism evidence="10 11">
    <name type="scientific">Paxillus rubicundulus Ve08.2h10</name>
    <dbReference type="NCBI Taxonomy" id="930991"/>
    <lineage>
        <taxon>Eukaryota</taxon>
        <taxon>Fungi</taxon>
        <taxon>Dikarya</taxon>
        <taxon>Basidiomycota</taxon>
        <taxon>Agaricomycotina</taxon>
        <taxon>Agaricomycetes</taxon>
        <taxon>Agaricomycetidae</taxon>
        <taxon>Boletales</taxon>
        <taxon>Paxilineae</taxon>
        <taxon>Paxillaceae</taxon>
        <taxon>Paxillus</taxon>
    </lineage>
</organism>
<feature type="transmembrane region" description="Helical" evidence="9">
    <location>
        <begin position="118"/>
        <end position="136"/>
    </location>
</feature>
<dbReference type="AlphaFoldDB" id="A0A0D0DSJ8"/>
<evidence type="ECO:0000256" key="2">
    <source>
        <dbReference type="ARBA" id="ARBA00006175"/>
    </source>
</evidence>
<dbReference type="PANTHER" id="PTHR43829:SF14">
    <property type="entry name" value="AQUAPORIN 3"/>
    <property type="match status" value="1"/>
</dbReference>
<gene>
    <name evidence="10" type="ORF">PAXRUDRAFT_153320</name>
</gene>
<dbReference type="GO" id="GO:0015254">
    <property type="term" value="F:glycerol channel activity"/>
    <property type="evidence" value="ECO:0007669"/>
    <property type="project" value="TreeGrafter"/>
</dbReference>
<keyword evidence="6 9" id="KW-1133">Transmembrane helix</keyword>
<dbReference type="InterPro" id="IPR050363">
    <property type="entry name" value="MIP/Aquaporin"/>
</dbReference>
<evidence type="ECO:0000256" key="9">
    <source>
        <dbReference type="SAM" id="Phobius"/>
    </source>
</evidence>
<dbReference type="SUPFAM" id="SSF81338">
    <property type="entry name" value="Aquaporin-like"/>
    <property type="match status" value="1"/>
</dbReference>
<dbReference type="GO" id="GO:0015250">
    <property type="term" value="F:water channel activity"/>
    <property type="evidence" value="ECO:0007669"/>
    <property type="project" value="TreeGrafter"/>
</dbReference>
<dbReference type="Pfam" id="PF00230">
    <property type="entry name" value="MIP"/>
    <property type="match status" value="1"/>
</dbReference>
<evidence type="ECO:0000256" key="4">
    <source>
        <dbReference type="ARBA" id="ARBA00022692"/>
    </source>
</evidence>
<reference evidence="11" key="2">
    <citation type="submission" date="2015-01" db="EMBL/GenBank/DDBJ databases">
        <title>Evolutionary Origins and Diversification of the Mycorrhizal Mutualists.</title>
        <authorList>
            <consortium name="DOE Joint Genome Institute"/>
            <consortium name="Mycorrhizal Genomics Consortium"/>
            <person name="Kohler A."/>
            <person name="Kuo A."/>
            <person name="Nagy L.G."/>
            <person name="Floudas D."/>
            <person name="Copeland A."/>
            <person name="Barry K.W."/>
            <person name="Cichocki N."/>
            <person name="Veneault-Fourrey C."/>
            <person name="LaButti K."/>
            <person name="Lindquist E.A."/>
            <person name="Lipzen A."/>
            <person name="Lundell T."/>
            <person name="Morin E."/>
            <person name="Murat C."/>
            <person name="Riley R."/>
            <person name="Ohm R."/>
            <person name="Sun H."/>
            <person name="Tunlid A."/>
            <person name="Henrissat B."/>
            <person name="Grigoriev I.V."/>
            <person name="Hibbett D.S."/>
            <person name="Martin F."/>
        </authorList>
    </citation>
    <scope>NUCLEOTIDE SEQUENCE [LARGE SCALE GENOMIC DNA]</scope>
    <source>
        <strain evidence="11">Ve08.2h10</strain>
    </source>
</reference>
<protein>
    <recommendedName>
        <fullName evidence="12">Aquaporin</fullName>
    </recommendedName>
</protein>